<comment type="function">
    <text evidence="6">ATP-dependent specificity component of the Clp protease. It directs the protease to specific substrates. Can perform chaperone functions in the absence of ClpP.</text>
</comment>
<dbReference type="GO" id="GO:0016887">
    <property type="term" value="F:ATP hydrolysis activity"/>
    <property type="evidence" value="ECO:0007669"/>
    <property type="project" value="InterPro"/>
</dbReference>
<dbReference type="SMART" id="SM01086">
    <property type="entry name" value="ClpB_D2-small"/>
    <property type="match status" value="1"/>
</dbReference>
<dbReference type="GO" id="GO:0051301">
    <property type="term" value="P:cell division"/>
    <property type="evidence" value="ECO:0007669"/>
    <property type="project" value="TreeGrafter"/>
</dbReference>
<evidence type="ECO:0000256" key="4">
    <source>
        <dbReference type="ARBA" id="ARBA00022840"/>
    </source>
</evidence>
<comment type="subunit">
    <text evidence="6">Component of the ClpX-ClpP complex. Forms a hexameric ring that, in the presence of ATP, binds to fourteen ClpP subunits assembled into a disk-like structure with a central cavity, resembling the structure of eukaryotic proteasomes.</text>
</comment>
<dbReference type="Gene3D" id="3.40.50.300">
    <property type="entry name" value="P-loop containing nucleotide triphosphate hydrolases"/>
    <property type="match status" value="1"/>
</dbReference>
<keyword evidence="1 6" id="KW-0479">Metal-binding</keyword>
<dbReference type="InterPro" id="IPR003593">
    <property type="entry name" value="AAA+_ATPase"/>
</dbReference>
<dbReference type="SMART" id="SM00994">
    <property type="entry name" value="zf-C4_ClpX"/>
    <property type="match status" value="1"/>
</dbReference>
<evidence type="ECO:0000313" key="10">
    <source>
        <dbReference type="Proteomes" id="UP000184301"/>
    </source>
</evidence>
<evidence type="ECO:0000256" key="6">
    <source>
        <dbReference type="HAMAP-Rule" id="MF_00175"/>
    </source>
</evidence>
<dbReference type="SUPFAM" id="SSF57716">
    <property type="entry name" value="Glucocorticoid receptor-like (DNA-binding domain)"/>
    <property type="match status" value="1"/>
</dbReference>
<keyword evidence="9" id="KW-0645">Protease</keyword>
<dbReference type="InterPro" id="IPR059188">
    <property type="entry name" value="Znf_CLPX-like"/>
</dbReference>
<evidence type="ECO:0000259" key="8">
    <source>
        <dbReference type="PROSITE" id="PS51902"/>
    </source>
</evidence>
<dbReference type="NCBIfam" id="TIGR00382">
    <property type="entry name" value="clpX"/>
    <property type="match status" value="1"/>
</dbReference>
<dbReference type="FunFam" id="1.10.8.60:FF:000002">
    <property type="entry name" value="ATP-dependent Clp protease ATP-binding subunit ClpX"/>
    <property type="match status" value="1"/>
</dbReference>
<dbReference type="RefSeq" id="WP_073111716.1">
    <property type="nucleotide sequence ID" value="NZ_FQZY01000048.1"/>
</dbReference>
<organism evidence="9 10">
    <name type="scientific">Hespellia stercorisuis DSM 15480</name>
    <dbReference type="NCBI Taxonomy" id="1121950"/>
    <lineage>
        <taxon>Bacteria</taxon>
        <taxon>Bacillati</taxon>
        <taxon>Bacillota</taxon>
        <taxon>Clostridia</taxon>
        <taxon>Lachnospirales</taxon>
        <taxon>Lachnospiraceae</taxon>
        <taxon>Hespellia</taxon>
    </lineage>
</organism>
<reference evidence="9 10" key="1">
    <citation type="submission" date="2016-11" db="EMBL/GenBank/DDBJ databases">
        <authorList>
            <person name="Jaros S."/>
            <person name="Januszkiewicz K."/>
            <person name="Wedrychowicz H."/>
        </authorList>
    </citation>
    <scope>NUCLEOTIDE SEQUENCE [LARGE SCALE GENOMIC DNA]</scope>
    <source>
        <strain evidence="9 10">DSM 15480</strain>
    </source>
</reference>
<feature type="binding site" evidence="6 7">
    <location>
        <position position="39"/>
    </location>
    <ligand>
        <name>Zn(2+)</name>
        <dbReference type="ChEBI" id="CHEBI:29105"/>
    </ligand>
</feature>
<dbReference type="Pfam" id="PF10431">
    <property type="entry name" value="ClpB_D2-small"/>
    <property type="match status" value="1"/>
</dbReference>
<keyword evidence="10" id="KW-1185">Reference proteome</keyword>
<feature type="binding site" evidence="6">
    <location>
        <begin position="119"/>
        <end position="126"/>
    </location>
    <ligand>
        <name>ATP</name>
        <dbReference type="ChEBI" id="CHEBI:30616"/>
    </ligand>
</feature>
<dbReference type="AlphaFoldDB" id="A0A1M6SAX6"/>
<dbReference type="FunFam" id="3.40.50.300:FF:000005">
    <property type="entry name" value="ATP-dependent Clp protease ATP-binding subunit ClpX"/>
    <property type="match status" value="1"/>
</dbReference>
<dbReference type="GO" id="GO:0008270">
    <property type="term" value="F:zinc ion binding"/>
    <property type="evidence" value="ECO:0007669"/>
    <property type="project" value="UniProtKB-UniRule"/>
</dbReference>
<dbReference type="InterPro" id="IPR010603">
    <property type="entry name" value="Znf_CppX_C4"/>
</dbReference>
<keyword evidence="4 6" id="KW-0067">ATP-binding</keyword>
<keyword evidence="3 6" id="KW-0862">Zinc</keyword>
<dbReference type="InterPro" id="IPR038366">
    <property type="entry name" value="Znf_CppX_C4_sf"/>
</dbReference>
<dbReference type="STRING" id="1121950.SAMN02745243_02900"/>
<evidence type="ECO:0000256" key="3">
    <source>
        <dbReference type="ARBA" id="ARBA00022833"/>
    </source>
</evidence>
<dbReference type="InterPro" id="IPR046425">
    <property type="entry name" value="ClpX_bact"/>
</dbReference>
<dbReference type="InterPro" id="IPR050052">
    <property type="entry name" value="ATP-dep_Clp_protease_ClpX"/>
</dbReference>
<dbReference type="SMART" id="SM00382">
    <property type="entry name" value="AAA"/>
    <property type="match status" value="1"/>
</dbReference>
<dbReference type="GO" id="GO:0005524">
    <property type="term" value="F:ATP binding"/>
    <property type="evidence" value="ECO:0007669"/>
    <property type="project" value="UniProtKB-UniRule"/>
</dbReference>
<dbReference type="GO" id="GO:0046983">
    <property type="term" value="F:protein dimerization activity"/>
    <property type="evidence" value="ECO:0007669"/>
    <property type="project" value="UniProtKB-UniRule"/>
</dbReference>
<feature type="binding site" evidence="6 7">
    <location>
        <position position="36"/>
    </location>
    <ligand>
        <name>Zn(2+)</name>
        <dbReference type="ChEBI" id="CHEBI:29105"/>
    </ligand>
</feature>
<dbReference type="NCBIfam" id="NF003745">
    <property type="entry name" value="PRK05342.1"/>
    <property type="match status" value="1"/>
</dbReference>
<dbReference type="PROSITE" id="PS51902">
    <property type="entry name" value="CLPX_ZB"/>
    <property type="match status" value="1"/>
</dbReference>
<dbReference type="InterPro" id="IPR004487">
    <property type="entry name" value="Clp_protease_ATP-bd_su_ClpX"/>
</dbReference>
<dbReference type="InterPro" id="IPR003959">
    <property type="entry name" value="ATPase_AAA_core"/>
</dbReference>
<feature type="domain" description="ClpX-type ZB" evidence="8">
    <location>
        <begin position="1"/>
        <end position="55"/>
    </location>
</feature>
<sequence>MAGRGITDDLIRCSFCNKTQAQVRKLIAGPNGAYICDECVDVCAEIIEEEFEFEEPAAFEDINLLKPEEIKAFLDDYVIGQDEAKKVLSVAVYNHYKRIMAEKDLGVDLQKSNILMLGPTGCGKTLLAQTLARVLNVPFAIADATALTEAGYVGEDVENILLKIIQAADGDIERAEHGIIYIDEIDKITRKSENPSITRDVSGEGVQQALLKIIEGTVASVPPQGGRKHPHQELIQIDTTNILFICGGAFEGIDKIIETRMDKKSIGFNAEIAAKHEQDTGALLHAILPQDLVKFGLIPEMVGRVPVTVSLDTLDKEALMRILTEPKSAIVKQYQKLLELDGVDLQFDSGALEAIAETSLARKTGARGLRAIMENIMMDTMYTVPSDDTIKGCRITKAVVEGTGSPLYECDGEERKGLLDSESA</sequence>
<proteinExistence type="inferred from homology"/>
<comment type="similarity">
    <text evidence="6 7">Belongs to the ClpX chaperone family.</text>
</comment>
<name>A0A1M6SAX6_9FIRM</name>
<feature type="binding site" evidence="6 7">
    <location>
        <position position="16"/>
    </location>
    <ligand>
        <name>Zn(2+)</name>
        <dbReference type="ChEBI" id="CHEBI:29105"/>
    </ligand>
</feature>
<dbReference type="GO" id="GO:0051603">
    <property type="term" value="P:proteolysis involved in protein catabolic process"/>
    <property type="evidence" value="ECO:0007669"/>
    <property type="project" value="TreeGrafter"/>
</dbReference>
<dbReference type="GO" id="GO:0051082">
    <property type="term" value="F:unfolded protein binding"/>
    <property type="evidence" value="ECO:0007669"/>
    <property type="project" value="UniProtKB-UniRule"/>
</dbReference>
<dbReference type="Pfam" id="PF07724">
    <property type="entry name" value="AAA_2"/>
    <property type="match status" value="1"/>
</dbReference>
<dbReference type="PANTHER" id="PTHR48102:SF7">
    <property type="entry name" value="ATP-DEPENDENT CLP PROTEASE ATP-BINDING SUBUNIT CLPX-LIKE, MITOCHONDRIAL"/>
    <property type="match status" value="1"/>
</dbReference>
<protein>
    <recommendedName>
        <fullName evidence="6">ATP-dependent Clp protease ATP-binding subunit ClpX</fullName>
    </recommendedName>
</protein>
<feature type="binding site" evidence="6 7">
    <location>
        <position position="13"/>
    </location>
    <ligand>
        <name>Zn(2+)</name>
        <dbReference type="ChEBI" id="CHEBI:29105"/>
    </ligand>
</feature>
<gene>
    <name evidence="6" type="primary">clpX</name>
    <name evidence="9" type="ORF">SAMN02745243_02900</name>
</gene>
<dbReference type="GO" id="GO:0008233">
    <property type="term" value="F:peptidase activity"/>
    <property type="evidence" value="ECO:0007669"/>
    <property type="project" value="UniProtKB-KW"/>
</dbReference>
<evidence type="ECO:0000256" key="7">
    <source>
        <dbReference type="PROSITE-ProRule" id="PRU01250"/>
    </source>
</evidence>
<evidence type="ECO:0000313" key="9">
    <source>
        <dbReference type="EMBL" id="SHK41923.1"/>
    </source>
</evidence>
<dbReference type="GO" id="GO:0140662">
    <property type="term" value="F:ATP-dependent protein folding chaperone"/>
    <property type="evidence" value="ECO:0007669"/>
    <property type="project" value="InterPro"/>
</dbReference>
<dbReference type="InterPro" id="IPR019489">
    <property type="entry name" value="Clp_ATPase_C"/>
</dbReference>
<dbReference type="PANTHER" id="PTHR48102">
    <property type="entry name" value="ATP-DEPENDENT CLP PROTEASE ATP-BINDING SUBUNIT CLPX-LIKE, MITOCHONDRIAL-RELATED"/>
    <property type="match status" value="1"/>
</dbReference>
<dbReference type="CDD" id="cd19497">
    <property type="entry name" value="RecA-like_ClpX"/>
    <property type="match status" value="1"/>
</dbReference>
<keyword evidence="5 6" id="KW-0143">Chaperone</keyword>
<dbReference type="GO" id="GO:0009376">
    <property type="term" value="C:HslUV protease complex"/>
    <property type="evidence" value="ECO:0007669"/>
    <property type="project" value="TreeGrafter"/>
</dbReference>
<evidence type="ECO:0000256" key="5">
    <source>
        <dbReference type="ARBA" id="ARBA00023186"/>
    </source>
</evidence>
<accession>A0A1M6SAX6</accession>
<dbReference type="Pfam" id="PF06689">
    <property type="entry name" value="zf-C4_ClpX"/>
    <property type="match status" value="1"/>
</dbReference>
<evidence type="ECO:0000256" key="1">
    <source>
        <dbReference type="ARBA" id="ARBA00022723"/>
    </source>
</evidence>
<dbReference type="OrthoDB" id="9804062at2"/>
<dbReference type="HAMAP" id="MF_00175">
    <property type="entry name" value="ClpX"/>
    <property type="match status" value="1"/>
</dbReference>
<dbReference type="SUPFAM" id="SSF52540">
    <property type="entry name" value="P-loop containing nucleoside triphosphate hydrolases"/>
    <property type="match status" value="1"/>
</dbReference>
<dbReference type="Proteomes" id="UP000184301">
    <property type="component" value="Unassembled WGS sequence"/>
</dbReference>
<dbReference type="Gene3D" id="1.10.8.60">
    <property type="match status" value="1"/>
</dbReference>
<evidence type="ECO:0000256" key="2">
    <source>
        <dbReference type="ARBA" id="ARBA00022741"/>
    </source>
</evidence>
<dbReference type="InterPro" id="IPR027417">
    <property type="entry name" value="P-loop_NTPase"/>
</dbReference>
<dbReference type="Gene3D" id="6.20.220.10">
    <property type="entry name" value="ClpX chaperone, C4-type zinc finger domain"/>
    <property type="match status" value="1"/>
</dbReference>
<dbReference type="EMBL" id="FQZY01000048">
    <property type="protein sequence ID" value="SHK41923.1"/>
    <property type="molecule type" value="Genomic_DNA"/>
</dbReference>
<keyword evidence="9" id="KW-0378">Hydrolase</keyword>
<keyword evidence="2 6" id="KW-0547">Nucleotide-binding</keyword>